<dbReference type="KEGG" id="ade:Adeh_2849"/>
<keyword evidence="4 6" id="KW-1133">Transmembrane helix</keyword>
<dbReference type="OrthoDB" id="9799821at2"/>
<feature type="transmembrane region" description="Helical" evidence="6">
    <location>
        <begin position="121"/>
        <end position="141"/>
    </location>
</feature>
<evidence type="ECO:0000256" key="5">
    <source>
        <dbReference type="ARBA" id="ARBA00023136"/>
    </source>
</evidence>
<evidence type="ECO:0000256" key="4">
    <source>
        <dbReference type="ARBA" id="ARBA00022989"/>
    </source>
</evidence>
<evidence type="ECO:0000256" key="1">
    <source>
        <dbReference type="ARBA" id="ARBA00004141"/>
    </source>
</evidence>
<name>Q2ILU2_ANADE</name>
<dbReference type="STRING" id="290397.Adeh_2849"/>
<feature type="transmembrane region" description="Helical" evidence="6">
    <location>
        <begin position="30"/>
        <end position="49"/>
    </location>
</feature>
<dbReference type="Pfam" id="PF00892">
    <property type="entry name" value="EamA"/>
    <property type="match status" value="2"/>
</dbReference>
<feature type="transmembrane region" description="Helical" evidence="6">
    <location>
        <begin position="267"/>
        <end position="283"/>
    </location>
</feature>
<feature type="transmembrane region" description="Helical" evidence="6">
    <location>
        <begin position="147"/>
        <end position="167"/>
    </location>
</feature>
<feature type="transmembrane region" description="Helical" evidence="6">
    <location>
        <begin position="212"/>
        <end position="230"/>
    </location>
</feature>
<dbReference type="HOGENOM" id="CLU_033863_10_4_7"/>
<keyword evidence="3 6" id="KW-0812">Transmembrane</keyword>
<dbReference type="PANTHER" id="PTHR32322:SF2">
    <property type="entry name" value="EAMA DOMAIN-CONTAINING PROTEIN"/>
    <property type="match status" value="1"/>
</dbReference>
<proteinExistence type="inferred from homology"/>
<evidence type="ECO:0000313" key="9">
    <source>
        <dbReference type="Proteomes" id="UP000001935"/>
    </source>
</evidence>
<accession>Q2ILU2</accession>
<evidence type="ECO:0000259" key="7">
    <source>
        <dbReference type="Pfam" id="PF00892"/>
    </source>
</evidence>
<dbReference type="AlphaFoldDB" id="Q2ILU2"/>
<feature type="transmembrane region" description="Helical" evidence="6">
    <location>
        <begin position="90"/>
        <end position="109"/>
    </location>
</feature>
<evidence type="ECO:0000256" key="3">
    <source>
        <dbReference type="ARBA" id="ARBA00022692"/>
    </source>
</evidence>
<keyword evidence="5 6" id="KW-0472">Membrane</keyword>
<dbReference type="PANTHER" id="PTHR32322">
    <property type="entry name" value="INNER MEMBRANE TRANSPORTER"/>
    <property type="match status" value="1"/>
</dbReference>
<comment type="subcellular location">
    <subcellularLocation>
        <location evidence="1">Membrane</location>
        <topology evidence="1">Multi-pass membrane protein</topology>
    </subcellularLocation>
</comment>
<dbReference type="SUPFAM" id="SSF103481">
    <property type="entry name" value="Multidrug resistance efflux transporter EmrE"/>
    <property type="match status" value="2"/>
</dbReference>
<sequence>MVHLVMFLHSAISAGTYLAAKRALGELSPFEVALVRFGLSSLAFGLLLWRRPVRVARRDLLALAGLGIVAIPVNQGFFLAGMAWTTPGHAALLYALTPVFVFLFARVRLGERAGPAKVAGIALAFAGVVVVLLGRGAVGLHGSSRQLAGDLLILLAVVAWSVFAVAGKPYAQRYGAVGSTGVALVLGTLAYLPVGLVATDWSRLAALSPTGWAALGYLVLLTSVVAYILYYWALSRAEASRVAIWSNLQPVLTALLAWAIAGERLTAPFVAGGAMVIAGVILTERG</sequence>
<feature type="transmembrane region" description="Helical" evidence="6">
    <location>
        <begin position="61"/>
        <end position="84"/>
    </location>
</feature>
<feature type="transmembrane region" description="Helical" evidence="6">
    <location>
        <begin position="242"/>
        <end position="261"/>
    </location>
</feature>
<dbReference type="InterPro" id="IPR037185">
    <property type="entry name" value="EmrE-like"/>
</dbReference>
<dbReference type="Proteomes" id="UP000001935">
    <property type="component" value="Chromosome"/>
</dbReference>
<feature type="domain" description="EamA" evidence="7">
    <location>
        <begin position="148"/>
        <end position="283"/>
    </location>
</feature>
<feature type="transmembrane region" description="Helical" evidence="6">
    <location>
        <begin position="174"/>
        <end position="192"/>
    </location>
</feature>
<reference evidence="8" key="1">
    <citation type="submission" date="2006-01" db="EMBL/GenBank/DDBJ databases">
        <title>Complete sequence of Anaeromyxobacter dehalogenans 2CP-C.</title>
        <authorList>
            <consortium name="US DOE Joint Genome Institute"/>
            <person name="Copeland A."/>
            <person name="Lucas S."/>
            <person name="Lapidus A."/>
            <person name="Barry K."/>
            <person name="Detter J.C."/>
            <person name="Glavina T."/>
            <person name="Hammon N."/>
            <person name="Israni S."/>
            <person name="Pitluck S."/>
            <person name="Brettin T."/>
            <person name="Bruce D."/>
            <person name="Han C."/>
            <person name="Tapia R."/>
            <person name="Gilna P."/>
            <person name="Kiss H."/>
            <person name="Schmutz J."/>
            <person name="Larimer F."/>
            <person name="Land M."/>
            <person name="Kyrpides N."/>
            <person name="Anderson I."/>
            <person name="Sanford R.A."/>
            <person name="Ritalahti K.M."/>
            <person name="Thomas H.S."/>
            <person name="Kirby J.R."/>
            <person name="Zhulin I.B."/>
            <person name="Loeffler F.E."/>
            <person name="Richardson P."/>
        </authorList>
    </citation>
    <scope>NUCLEOTIDE SEQUENCE</scope>
    <source>
        <strain evidence="8">2CP-C</strain>
    </source>
</reference>
<dbReference type="eggNOG" id="COG0697">
    <property type="taxonomic scope" value="Bacteria"/>
</dbReference>
<gene>
    <name evidence="8" type="ordered locus">Adeh_2849</name>
</gene>
<dbReference type="EMBL" id="CP000251">
    <property type="protein sequence ID" value="ABC82619.1"/>
    <property type="molecule type" value="Genomic_DNA"/>
</dbReference>
<dbReference type="InterPro" id="IPR000620">
    <property type="entry name" value="EamA_dom"/>
</dbReference>
<evidence type="ECO:0000313" key="8">
    <source>
        <dbReference type="EMBL" id="ABC82619.1"/>
    </source>
</evidence>
<dbReference type="Gene3D" id="1.10.3730.20">
    <property type="match status" value="1"/>
</dbReference>
<evidence type="ECO:0000256" key="2">
    <source>
        <dbReference type="ARBA" id="ARBA00007362"/>
    </source>
</evidence>
<comment type="similarity">
    <text evidence="2">Belongs to the EamA transporter family.</text>
</comment>
<evidence type="ECO:0000256" key="6">
    <source>
        <dbReference type="SAM" id="Phobius"/>
    </source>
</evidence>
<dbReference type="InterPro" id="IPR050638">
    <property type="entry name" value="AA-Vitamin_Transporters"/>
</dbReference>
<dbReference type="RefSeq" id="WP_011421901.1">
    <property type="nucleotide sequence ID" value="NC_007760.1"/>
</dbReference>
<dbReference type="GO" id="GO:0016020">
    <property type="term" value="C:membrane"/>
    <property type="evidence" value="ECO:0007669"/>
    <property type="project" value="UniProtKB-SubCell"/>
</dbReference>
<feature type="domain" description="EamA" evidence="7">
    <location>
        <begin position="3"/>
        <end position="132"/>
    </location>
</feature>
<protein>
    <recommendedName>
        <fullName evidence="7">EamA domain-containing protein</fullName>
    </recommendedName>
</protein>
<organism evidence="8 9">
    <name type="scientific">Anaeromyxobacter dehalogenans (strain 2CP-C)</name>
    <dbReference type="NCBI Taxonomy" id="290397"/>
    <lineage>
        <taxon>Bacteria</taxon>
        <taxon>Pseudomonadati</taxon>
        <taxon>Myxococcota</taxon>
        <taxon>Myxococcia</taxon>
        <taxon>Myxococcales</taxon>
        <taxon>Cystobacterineae</taxon>
        <taxon>Anaeromyxobacteraceae</taxon>
        <taxon>Anaeromyxobacter</taxon>
    </lineage>
</organism>